<evidence type="ECO:0000313" key="1">
    <source>
        <dbReference type="EMBL" id="KAB5591312.1"/>
    </source>
</evidence>
<evidence type="ECO:0000313" key="2">
    <source>
        <dbReference type="Proteomes" id="UP000383932"/>
    </source>
</evidence>
<proteinExistence type="predicted"/>
<reference evidence="1 2" key="1">
    <citation type="journal article" date="2019" name="Fungal Biol. Biotechnol.">
        <title>Draft genome sequence of fastidious pathogen Ceratobasidium theobromae, which causes vascular-streak dieback in Theobroma cacao.</title>
        <authorList>
            <person name="Ali S.S."/>
            <person name="Asman A."/>
            <person name="Shao J."/>
            <person name="Firmansyah A.P."/>
            <person name="Susilo A.W."/>
            <person name="Rosmana A."/>
            <person name="McMahon P."/>
            <person name="Junaid M."/>
            <person name="Guest D."/>
            <person name="Kheng T.Y."/>
            <person name="Meinhardt L.W."/>
            <person name="Bailey B.A."/>
        </authorList>
    </citation>
    <scope>NUCLEOTIDE SEQUENCE [LARGE SCALE GENOMIC DNA]</scope>
    <source>
        <strain evidence="1 2">CT2</strain>
    </source>
</reference>
<organism evidence="1 2">
    <name type="scientific">Ceratobasidium theobromae</name>
    <dbReference type="NCBI Taxonomy" id="1582974"/>
    <lineage>
        <taxon>Eukaryota</taxon>
        <taxon>Fungi</taxon>
        <taxon>Dikarya</taxon>
        <taxon>Basidiomycota</taxon>
        <taxon>Agaricomycotina</taxon>
        <taxon>Agaricomycetes</taxon>
        <taxon>Cantharellales</taxon>
        <taxon>Ceratobasidiaceae</taxon>
        <taxon>Ceratobasidium</taxon>
    </lineage>
</organism>
<dbReference type="EMBL" id="SSOP01000111">
    <property type="protein sequence ID" value="KAB5591312.1"/>
    <property type="molecule type" value="Genomic_DNA"/>
</dbReference>
<keyword evidence="2" id="KW-1185">Reference proteome</keyword>
<dbReference type="Proteomes" id="UP000383932">
    <property type="component" value="Unassembled WGS sequence"/>
</dbReference>
<comment type="caution">
    <text evidence="1">The sequence shown here is derived from an EMBL/GenBank/DDBJ whole genome shotgun (WGS) entry which is preliminary data.</text>
</comment>
<dbReference type="AlphaFoldDB" id="A0A5N5QHT6"/>
<protein>
    <submittedName>
        <fullName evidence="1">Uncharacterized protein</fullName>
    </submittedName>
</protein>
<accession>A0A5N5QHT6</accession>
<gene>
    <name evidence="1" type="ORF">CTheo_5228</name>
</gene>
<sequence length="98" mass="10522">MIGRQLPALAPLPPQPRVSHLHSLLNYPLTCAFARPRTRSLACVRVCVPALTHDTPAYLLPAHSGARLTLHACPSLVPTHPLTFLPATHSLAHAALDC</sequence>
<name>A0A5N5QHT6_9AGAM</name>